<protein>
    <submittedName>
        <fullName evidence="1">Uncharacterized protein</fullName>
    </submittedName>
</protein>
<evidence type="ECO:0000313" key="2">
    <source>
        <dbReference type="Proteomes" id="UP001144323"/>
    </source>
</evidence>
<dbReference type="EMBL" id="BSEC01000003">
    <property type="protein sequence ID" value="GLI95322.1"/>
    <property type="molecule type" value="Genomic_DNA"/>
</dbReference>
<keyword evidence="2" id="KW-1185">Reference proteome</keyword>
<organism evidence="1 2">
    <name type="scientific">Methylocystis echinoides</name>
    <dbReference type="NCBI Taxonomy" id="29468"/>
    <lineage>
        <taxon>Bacteria</taxon>
        <taxon>Pseudomonadati</taxon>
        <taxon>Pseudomonadota</taxon>
        <taxon>Alphaproteobacteria</taxon>
        <taxon>Hyphomicrobiales</taxon>
        <taxon>Methylocystaceae</taxon>
        <taxon>Methylocystis</taxon>
    </lineage>
</organism>
<accession>A0A9W6GY90</accession>
<name>A0A9W6GY90_9HYPH</name>
<dbReference type="Proteomes" id="UP001144323">
    <property type="component" value="Unassembled WGS sequence"/>
</dbReference>
<proteinExistence type="predicted"/>
<comment type="caution">
    <text evidence="1">The sequence shown here is derived from an EMBL/GenBank/DDBJ whole genome shotgun (WGS) entry which is preliminary data.</text>
</comment>
<dbReference type="AlphaFoldDB" id="A0A9W6GY90"/>
<gene>
    <name evidence="1" type="ORF">LMG27198_43140</name>
</gene>
<reference evidence="1" key="1">
    <citation type="journal article" date="2023" name="Int. J. Syst. Evol. Microbiol.">
        <title>Methylocystis iwaonis sp. nov., a type II methane-oxidizing bacterium from surface soil of a rice paddy field in Japan, and emended description of the genus Methylocystis (ex Whittenbury et al. 1970) Bowman et al. 1993.</title>
        <authorList>
            <person name="Kaise H."/>
            <person name="Sawadogo J.B."/>
            <person name="Alam M.S."/>
            <person name="Ueno C."/>
            <person name="Dianou D."/>
            <person name="Shinjo R."/>
            <person name="Asakawa S."/>
        </authorList>
    </citation>
    <scope>NUCLEOTIDE SEQUENCE</scope>
    <source>
        <strain evidence="1">LMG27198</strain>
    </source>
</reference>
<evidence type="ECO:0000313" key="1">
    <source>
        <dbReference type="EMBL" id="GLI95322.1"/>
    </source>
</evidence>
<sequence length="60" mass="6356">MPGGALAALRTHQPDEQAAARRIAGVANNPITAMAAAVRQIVSADRLGILRKAARQIRRN</sequence>